<evidence type="ECO:0000313" key="4">
    <source>
        <dbReference type="Proteomes" id="UP000436429"/>
    </source>
</evidence>
<sequence length="81" mass="8655">GLAVAPVLARPRSRDQRALARRDRLANMEGRFIPLPGASAFPSVILVDDVYTTGATLFAATDAVRVAGAATVRCLTFARVW</sequence>
<feature type="non-terminal residue" evidence="3">
    <location>
        <position position="1"/>
    </location>
</feature>
<protein>
    <submittedName>
        <fullName evidence="3">ComF family protein</fullName>
    </submittedName>
</protein>
<dbReference type="RefSeq" id="WP_198165984.1">
    <property type="nucleotide sequence ID" value="NZ_WPOM01000036.1"/>
</dbReference>
<dbReference type="EMBL" id="WPOM01000036">
    <property type="protein sequence ID" value="MVN34068.1"/>
    <property type="molecule type" value="Genomic_DNA"/>
</dbReference>
<organism evidence="3 4">
    <name type="scientific">Eggerthella lenta</name>
    <name type="common">Eubacterium lentum</name>
    <dbReference type="NCBI Taxonomy" id="84112"/>
    <lineage>
        <taxon>Bacteria</taxon>
        <taxon>Bacillati</taxon>
        <taxon>Actinomycetota</taxon>
        <taxon>Coriobacteriia</taxon>
        <taxon>Eggerthellales</taxon>
        <taxon>Eggerthellaceae</taxon>
        <taxon>Eggerthella</taxon>
    </lineage>
</organism>
<dbReference type="InterPro" id="IPR000836">
    <property type="entry name" value="PRTase_dom"/>
</dbReference>
<dbReference type="AlphaFoldDB" id="A0A844RGS5"/>
<evidence type="ECO:0000259" key="2">
    <source>
        <dbReference type="Pfam" id="PF00156"/>
    </source>
</evidence>
<dbReference type="SUPFAM" id="SSF53271">
    <property type="entry name" value="PRTase-like"/>
    <property type="match status" value="1"/>
</dbReference>
<evidence type="ECO:0000256" key="1">
    <source>
        <dbReference type="ARBA" id="ARBA00008007"/>
    </source>
</evidence>
<comment type="caution">
    <text evidence="3">The sequence shown here is derived from an EMBL/GenBank/DDBJ whole genome shotgun (WGS) entry which is preliminary data.</text>
</comment>
<accession>A0A844RGS5</accession>
<dbReference type="Pfam" id="PF00156">
    <property type="entry name" value="Pribosyltran"/>
    <property type="match status" value="1"/>
</dbReference>
<dbReference type="PANTHER" id="PTHR47505">
    <property type="entry name" value="DNA UTILIZATION PROTEIN YHGH"/>
    <property type="match status" value="1"/>
</dbReference>
<dbReference type="Proteomes" id="UP000436429">
    <property type="component" value="Unassembled WGS sequence"/>
</dbReference>
<dbReference type="CDD" id="cd06223">
    <property type="entry name" value="PRTases_typeI"/>
    <property type="match status" value="1"/>
</dbReference>
<proteinExistence type="inferred from homology"/>
<gene>
    <name evidence="3" type="ORF">GO726_12975</name>
</gene>
<dbReference type="InterPro" id="IPR051910">
    <property type="entry name" value="ComF/GntX_DNA_util-trans"/>
</dbReference>
<name>A0A844RGS5_EGGLN</name>
<evidence type="ECO:0000313" key="3">
    <source>
        <dbReference type="EMBL" id="MVN34068.1"/>
    </source>
</evidence>
<comment type="similarity">
    <text evidence="1">Belongs to the ComF/GntX family.</text>
</comment>
<dbReference type="InterPro" id="IPR029057">
    <property type="entry name" value="PRTase-like"/>
</dbReference>
<feature type="domain" description="Phosphoribosyltransferase" evidence="2">
    <location>
        <begin position="42"/>
        <end position="78"/>
    </location>
</feature>
<reference evidence="3 4" key="1">
    <citation type="submission" date="2019-11" db="EMBL/GenBank/DDBJ databases">
        <title>Whole genome shotgun sequencing (WGS) data from Adlercreutzia equolifaciens ResAG-91, Eggerthella lenta MRI-F36, MRI-F37, MRI-F40, ResAG-49, ResAG-88, ResAG-121, ResAG-145, and Gordonibacter sp. ResAG-5, ResAG-26, ResAG-43, ResAG-50, ResAG-59.</title>
        <authorList>
            <person name="Stoll D.A."/>
            <person name="Danylec N."/>
            <person name="Franz C.M.A.P."/>
            <person name="Huch M."/>
        </authorList>
    </citation>
    <scope>NUCLEOTIDE SEQUENCE [LARGE SCALE GENOMIC DNA]</scope>
    <source>
        <strain evidence="3 4">ResAG-88</strain>
    </source>
</reference>
<dbReference type="PANTHER" id="PTHR47505:SF1">
    <property type="entry name" value="DNA UTILIZATION PROTEIN YHGH"/>
    <property type="match status" value="1"/>
</dbReference>
<dbReference type="Gene3D" id="3.40.50.2020">
    <property type="match status" value="1"/>
</dbReference>